<dbReference type="Gene3D" id="1.10.287.1490">
    <property type="match status" value="1"/>
</dbReference>
<accession>A0A1Q5PKL7</accession>
<evidence type="ECO:0000313" key="3">
    <source>
        <dbReference type="EMBL" id="OKL47178.1"/>
    </source>
</evidence>
<dbReference type="EMBL" id="MQSV01000004">
    <property type="protein sequence ID" value="OKL47178.1"/>
    <property type="molecule type" value="Genomic_DNA"/>
</dbReference>
<feature type="domain" description="CT398-like coiled coil hairpin" evidence="2">
    <location>
        <begin position="14"/>
        <end position="193"/>
    </location>
</feature>
<dbReference type="InterPro" id="IPR056003">
    <property type="entry name" value="CT398_CC_hairpin"/>
</dbReference>
<reference evidence="3 4" key="1">
    <citation type="submission" date="2016-11" db="EMBL/GenBank/DDBJ databases">
        <title>Actinomyces gypaetusis sp. nov. isolated from the vulture Gypaetus barbatus in Qinghai Tibet Plateau China.</title>
        <authorList>
            <person name="Meng X."/>
        </authorList>
    </citation>
    <scope>NUCLEOTIDE SEQUENCE [LARGE SCALE GENOMIC DNA]</scope>
    <source>
        <strain evidence="3 4">VUL4_2</strain>
    </source>
</reference>
<protein>
    <recommendedName>
        <fullName evidence="2">CT398-like coiled coil hairpin domain-containing protein</fullName>
    </recommendedName>
</protein>
<dbReference type="AlphaFoldDB" id="A0A1Q5PKL7"/>
<name>A0A1Q5PKL7_9ACTO</name>
<dbReference type="STRING" id="1921764.BSR28_08260"/>
<evidence type="ECO:0000256" key="1">
    <source>
        <dbReference type="SAM" id="Coils"/>
    </source>
</evidence>
<dbReference type="OrthoDB" id="9784388at2"/>
<evidence type="ECO:0000259" key="2">
    <source>
        <dbReference type="Pfam" id="PF24481"/>
    </source>
</evidence>
<gene>
    <name evidence="3" type="ORF">BSR29_06020</name>
</gene>
<dbReference type="PANTHER" id="PTHR39082:SF1">
    <property type="entry name" value="SCAVENGER RECEPTOR CLASS A MEMBER 3"/>
    <property type="match status" value="1"/>
</dbReference>
<dbReference type="InterPro" id="IPR052376">
    <property type="entry name" value="Oxidative_Scav/Glycosyltrans"/>
</dbReference>
<dbReference type="RefSeq" id="WP_073709411.1">
    <property type="nucleotide sequence ID" value="NZ_MQSU01000004.1"/>
</dbReference>
<organism evidence="3 4">
    <name type="scientific">Boudabousia liubingyangii</name>
    <dbReference type="NCBI Taxonomy" id="1921764"/>
    <lineage>
        <taxon>Bacteria</taxon>
        <taxon>Bacillati</taxon>
        <taxon>Actinomycetota</taxon>
        <taxon>Actinomycetes</taxon>
        <taxon>Actinomycetales</taxon>
        <taxon>Actinomycetaceae</taxon>
        <taxon>Boudabousia</taxon>
    </lineage>
</organism>
<keyword evidence="1" id="KW-0175">Coiled coil</keyword>
<evidence type="ECO:0000313" key="4">
    <source>
        <dbReference type="Proteomes" id="UP000186785"/>
    </source>
</evidence>
<proteinExistence type="predicted"/>
<keyword evidence="4" id="KW-1185">Reference proteome</keyword>
<dbReference type="PANTHER" id="PTHR39082">
    <property type="entry name" value="PHOSPHOLIPASE C-BETA-2-RELATED"/>
    <property type="match status" value="1"/>
</dbReference>
<comment type="caution">
    <text evidence="3">The sequence shown here is derived from an EMBL/GenBank/DDBJ whole genome shotgun (WGS) entry which is preliminary data.</text>
</comment>
<feature type="coiled-coil region" evidence="1">
    <location>
        <begin position="37"/>
        <end position="151"/>
    </location>
</feature>
<dbReference type="Proteomes" id="UP000186785">
    <property type="component" value="Unassembled WGS sequence"/>
</dbReference>
<dbReference type="Pfam" id="PF24481">
    <property type="entry name" value="CT398_CC"/>
    <property type="match status" value="1"/>
</dbReference>
<sequence>MKATPKQQLALLEMQDCDTRLARLSYDSQHLPQNEQIMELRGKQDELTRTLAQSQAARNDAQRALKKLDSDIEKTTARLKVQQERQEAGLGDLRELNTRAEEIATLEKRISDLEEEHFDLESEVEQLEAGIAQTETSLSELSSQVSDLHEQRDNELADLKSQAQPLIDRRKAAMQVAGEELTREYDEIRKSTGGIGAVALHGRQVEGMTIQFSATEWERIRTAPVDELVCSDDFEWILVRIHDQDGNEVIA</sequence>